<dbReference type="Gene3D" id="3.40.50.1000">
    <property type="entry name" value="HAD superfamily/HAD-like"/>
    <property type="match status" value="1"/>
</dbReference>
<dbReference type="GO" id="GO:0000166">
    <property type="term" value="F:nucleotide binding"/>
    <property type="evidence" value="ECO:0007669"/>
    <property type="project" value="InterPro"/>
</dbReference>
<evidence type="ECO:0000313" key="10">
    <source>
        <dbReference type="Proteomes" id="UP001415857"/>
    </source>
</evidence>
<dbReference type="SUPFAM" id="SSF56784">
    <property type="entry name" value="HAD-like"/>
    <property type="match status" value="1"/>
</dbReference>
<dbReference type="PRINTS" id="PR00119">
    <property type="entry name" value="CATATPASE"/>
</dbReference>
<evidence type="ECO:0000259" key="8">
    <source>
        <dbReference type="Pfam" id="PF00689"/>
    </source>
</evidence>
<dbReference type="AlphaFoldDB" id="A0AAP0RUB8"/>
<dbReference type="PANTHER" id="PTHR24093:SF454">
    <property type="entry name" value="CATION-TRANSPORTING P-TYPE ATPASE C-TERMINAL DOMAIN-CONTAINING PROTEIN"/>
    <property type="match status" value="1"/>
</dbReference>
<keyword evidence="2 7" id="KW-0812">Transmembrane</keyword>
<dbReference type="SUPFAM" id="SSF81665">
    <property type="entry name" value="Calcium ATPase, transmembrane domain M"/>
    <property type="match status" value="1"/>
</dbReference>
<keyword evidence="3" id="KW-0479">Metal-binding</keyword>
<keyword evidence="10" id="KW-1185">Reference proteome</keyword>
<dbReference type="Gene3D" id="1.20.1110.10">
    <property type="entry name" value="Calcium-transporting ATPase, transmembrane domain"/>
    <property type="match status" value="2"/>
</dbReference>
<feature type="transmembrane region" description="Helical" evidence="7">
    <location>
        <begin position="584"/>
        <end position="607"/>
    </location>
</feature>
<evidence type="ECO:0000256" key="6">
    <source>
        <dbReference type="ARBA" id="ARBA00023136"/>
    </source>
</evidence>
<keyword evidence="4" id="KW-0460">Magnesium</keyword>
<dbReference type="InterPro" id="IPR023299">
    <property type="entry name" value="ATPase_P-typ_cyto_dom_N"/>
</dbReference>
<keyword evidence="6 7" id="KW-0472">Membrane</keyword>
<evidence type="ECO:0000256" key="7">
    <source>
        <dbReference type="SAM" id="Phobius"/>
    </source>
</evidence>
<evidence type="ECO:0000256" key="3">
    <source>
        <dbReference type="ARBA" id="ARBA00022723"/>
    </source>
</evidence>
<evidence type="ECO:0000256" key="1">
    <source>
        <dbReference type="ARBA" id="ARBA00004370"/>
    </source>
</evidence>
<gene>
    <name evidence="9" type="ORF">L1049_024091</name>
</gene>
<dbReference type="Pfam" id="PF00689">
    <property type="entry name" value="Cation_ATPase_C"/>
    <property type="match status" value="1"/>
</dbReference>
<dbReference type="Gene3D" id="3.40.1110.10">
    <property type="entry name" value="Calcium-transporting ATPase, cytoplasmic domain N"/>
    <property type="match status" value="1"/>
</dbReference>
<evidence type="ECO:0000256" key="4">
    <source>
        <dbReference type="ARBA" id="ARBA00022842"/>
    </source>
</evidence>
<accession>A0AAP0RUB8</accession>
<dbReference type="InterPro" id="IPR036412">
    <property type="entry name" value="HAD-like_sf"/>
</dbReference>
<organism evidence="9 10">
    <name type="scientific">Liquidambar formosana</name>
    <name type="common">Formosan gum</name>
    <dbReference type="NCBI Taxonomy" id="63359"/>
    <lineage>
        <taxon>Eukaryota</taxon>
        <taxon>Viridiplantae</taxon>
        <taxon>Streptophyta</taxon>
        <taxon>Embryophyta</taxon>
        <taxon>Tracheophyta</taxon>
        <taxon>Spermatophyta</taxon>
        <taxon>Magnoliopsida</taxon>
        <taxon>eudicotyledons</taxon>
        <taxon>Gunneridae</taxon>
        <taxon>Pentapetalae</taxon>
        <taxon>Saxifragales</taxon>
        <taxon>Altingiaceae</taxon>
        <taxon>Liquidambar</taxon>
    </lineage>
</organism>
<dbReference type="EMBL" id="JBBPBK010000005">
    <property type="protein sequence ID" value="KAK9284910.1"/>
    <property type="molecule type" value="Genomic_DNA"/>
</dbReference>
<reference evidence="9 10" key="1">
    <citation type="journal article" date="2024" name="Plant J.">
        <title>Genome sequences and population genomics reveal climatic adaptation and genomic divergence between two closely related sweetgum species.</title>
        <authorList>
            <person name="Xu W.Q."/>
            <person name="Ren C.Q."/>
            <person name="Zhang X.Y."/>
            <person name="Comes H.P."/>
            <person name="Liu X.H."/>
            <person name="Li Y.G."/>
            <person name="Kettle C.J."/>
            <person name="Jalonen R."/>
            <person name="Gaisberger H."/>
            <person name="Ma Y.Z."/>
            <person name="Qiu Y.X."/>
        </authorList>
    </citation>
    <scope>NUCLEOTIDE SEQUENCE [LARGE SCALE GENOMIC DNA]</scope>
    <source>
        <strain evidence="9">Hangzhou</strain>
    </source>
</reference>
<dbReference type="GO" id="GO:0005886">
    <property type="term" value="C:plasma membrane"/>
    <property type="evidence" value="ECO:0007669"/>
    <property type="project" value="TreeGrafter"/>
</dbReference>
<comment type="subcellular location">
    <subcellularLocation>
        <location evidence="1">Membrane</location>
    </subcellularLocation>
</comment>
<keyword evidence="5 7" id="KW-1133">Transmembrane helix</keyword>
<comment type="caution">
    <text evidence="9">The sequence shown here is derived from an EMBL/GenBank/DDBJ whole genome shotgun (WGS) entry which is preliminary data.</text>
</comment>
<dbReference type="GO" id="GO:0005388">
    <property type="term" value="F:P-type calcium transporter activity"/>
    <property type="evidence" value="ECO:0007669"/>
    <property type="project" value="TreeGrafter"/>
</dbReference>
<protein>
    <recommendedName>
        <fullName evidence="8">Cation-transporting P-type ATPase C-terminal domain-containing protein</fullName>
    </recommendedName>
</protein>
<dbReference type="InterPro" id="IPR023298">
    <property type="entry name" value="ATPase_P-typ_TM_dom_sf"/>
</dbReference>
<dbReference type="InterPro" id="IPR023214">
    <property type="entry name" value="HAD_sf"/>
</dbReference>
<dbReference type="GO" id="GO:0046872">
    <property type="term" value="F:metal ion binding"/>
    <property type="evidence" value="ECO:0007669"/>
    <property type="project" value="UniProtKB-KW"/>
</dbReference>
<proteinExistence type="predicted"/>
<dbReference type="InterPro" id="IPR006068">
    <property type="entry name" value="ATPase_P-typ_cation-transptr_C"/>
</dbReference>
<name>A0AAP0RUB8_LIQFO</name>
<dbReference type="Pfam" id="PF13246">
    <property type="entry name" value="Cation_ATPase"/>
    <property type="match status" value="1"/>
</dbReference>
<evidence type="ECO:0000256" key="2">
    <source>
        <dbReference type="ARBA" id="ARBA00022692"/>
    </source>
</evidence>
<feature type="transmembrane region" description="Helical" evidence="7">
    <location>
        <begin position="369"/>
        <end position="390"/>
    </location>
</feature>
<dbReference type="PANTHER" id="PTHR24093">
    <property type="entry name" value="CATION TRANSPORTING ATPASE"/>
    <property type="match status" value="1"/>
</dbReference>
<evidence type="ECO:0000256" key="5">
    <source>
        <dbReference type="ARBA" id="ARBA00022989"/>
    </source>
</evidence>
<feature type="transmembrane region" description="Helical" evidence="7">
    <location>
        <begin position="543"/>
        <end position="563"/>
    </location>
</feature>
<dbReference type="Proteomes" id="UP001415857">
    <property type="component" value="Unassembled WGS sequence"/>
</dbReference>
<feature type="transmembrane region" description="Helical" evidence="7">
    <location>
        <begin position="397"/>
        <end position="417"/>
    </location>
</feature>
<feature type="domain" description="Cation-transporting P-type ATPase C-terminal" evidence="8">
    <location>
        <begin position="393"/>
        <end position="565"/>
    </location>
</feature>
<feature type="transmembrane region" description="Helical" evidence="7">
    <location>
        <begin position="511"/>
        <end position="531"/>
    </location>
</feature>
<sequence>MNSNHAIPQNLSACATTGLVDVLCTDTTGGLMCHQMEVNKFFIGEKDIEDDENFEPSELVLESLSRGIGVPVLVSEIPVSPTDNLLISWAKSRWGVNREFPEQSYEVLDHKKLCSNKKCRGVLMRKNGDDEKILHLHWKGAASTILGMCSHYYDCGGRTYAMGNKKCKFEKVIKDMEDGCLRPIAYAYKQTEIQELGEDGLNLLAIVGFKYTCQEEAKSAVEALRNAGISIKFVSGDELPVVRAIACGFGILSPGSNDVVLEGREFRRLNSTVRKEMVGKITVMGSSQPEDIVLMVQCLKQIGHVVAFRGGTTTSDTASLKEADIGITEKTQSTEMARESCDFVISDISSLTPIFKFGRCVYLNIQTFVQLQLTALISGLLITFITTVFLGESPITAIQLIWINLITWILGGAMLVMEPPNQDQMINQPGARRSESLVTKSMWRNIITQLLYQAVVLLVFHFKGQAIPGMNPKERKALIFNSFTLCQVFNQFNAMDLVKKEVLSKVVLQKYYCFLVAVGAIAVMQFLVVEFAGSLANGMRLNWVQWAFCAIIAALSCGFDRAVKSISNSSRSVGSRIRFSRWMPSSCASLWLFPCSMFLLFSLSYYFNPGTALSLR</sequence>
<evidence type="ECO:0000313" key="9">
    <source>
        <dbReference type="EMBL" id="KAK9284910.1"/>
    </source>
</evidence>